<feature type="non-terminal residue" evidence="2">
    <location>
        <position position="245"/>
    </location>
</feature>
<comment type="caution">
    <text evidence="2">The sequence shown here is derived from an EMBL/GenBank/DDBJ whole genome shotgun (WGS) entry which is preliminary data.</text>
</comment>
<sequence>MEKLIVVGEKFTDFARRHQNVLTVNEFERFVWSGELAGVDKIVIGQGVQLDDISRTVCIIRQHYPDKIRQIVNLQDLYYQNNRDHQRLVHKRKKENILITSPEKRDEDSYCARLILQDASELLCDHQTGQHIQGMVLIEAARQTIIATSEKFLLAEAGVAMDEKYFTLSSLQVAFSSFVFPLPVTIVLNVVSRKSSAHGRFTCECSVGFDQTGTRKAEVGFSFSVYDLNYITRKECEQAALCHQH</sequence>
<dbReference type="EMBL" id="PIDP01001134">
    <property type="protein sequence ID" value="PLM91813.1"/>
    <property type="molecule type" value="Genomic_DNA"/>
</dbReference>
<accession>A0A2N4YVL9</accession>
<dbReference type="Proteomes" id="UP000234412">
    <property type="component" value="Unassembled WGS sequence"/>
</dbReference>
<evidence type="ECO:0000259" key="1">
    <source>
        <dbReference type="Pfam" id="PF03756"/>
    </source>
</evidence>
<dbReference type="InterPro" id="IPR005509">
    <property type="entry name" value="AfsA_hotdog_dom"/>
</dbReference>
<proteinExistence type="predicted"/>
<evidence type="ECO:0000313" key="3">
    <source>
        <dbReference type="Proteomes" id="UP000234412"/>
    </source>
</evidence>
<reference evidence="2 3" key="2">
    <citation type="submission" date="2018-01" db="EMBL/GenBank/DDBJ databases">
        <title>Genomic study of Klebsiella pneumoniae.</title>
        <authorList>
            <person name="Yang Y."/>
            <person name="Bicalho R."/>
        </authorList>
    </citation>
    <scope>NUCLEOTIDE SEQUENCE [LARGE SCALE GENOMIC DNA]</scope>
    <source>
        <strain evidence="2 3">A8</strain>
    </source>
</reference>
<reference evidence="2 3" key="1">
    <citation type="submission" date="2017-11" db="EMBL/GenBank/DDBJ databases">
        <authorList>
            <person name="Han C.G."/>
        </authorList>
    </citation>
    <scope>NUCLEOTIDE SEQUENCE [LARGE SCALE GENOMIC DNA]</scope>
    <source>
        <strain evidence="2 3">A8</strain>
    </source>
</reference>
<feature type="domain" description="A-factor biosynthesis hotdog" evidence="1">
    <location>
        <begin position="88"/>
        <end position="218"/>
    </location>
</feature>
<organism evidence="2 3">
    <name type="scientific">Klebsiella variicola</name>
    <dbReference type="NCBI Taxonomy" id="244366"/>
    <lineage>
        <taxon>Bacteria</taxon>
        <taxon>Pseudomonadati</taxon>
        <taxon>Pseudomonadota</taxon>
        <taxon>Gammaproteobacteria</taxon>
        <taxon>Enterobacterales</taxon>
        <taxon>Enterobacteriaceae</taxon>
        <taxon>Klebsiella/Raoultella group</taxon>
        <taxon>Klebsiella</taxon>
        <taxon>Klebsiella pneumoniae complex</taxon>
    </lineage>
</organism>
<dbReference type="Pfam" id="PF03756">
    <property type="entry name" value="AfsA"/>
    <property type="match status" value="1"/>
</dbReference>
<name>A0A2N4YVL9_KLEVA</name>
<gene>
    <name evidence="2" type="ORF">CWN47_24830</name>
</gene>
<dbReference type="AlphaFoldDB" id="A0A2N4YVL9"/>
<protein>
    <recommendedName>
        <fullName evidence="1">A-factor biosynthesis hotdog domain-containing protein</fullName>
    </recommendedName>
</protein>
<evidence type="ECO:0000313" key="2">
    <source>
        <dbReference type="EMBL" id="PLM91813.1"/>
    </source>
</evidence>